<proteinExistence type="predicted"/>
<feature type="compositionally biased region" description="Low complexity" evidence="1">
    <location>
        <begin position="32"/>
        <end position="42"/>
    </location>
</feature>
<accession>A0A6J1CC78</accession>
<organism evidence="2 3">
    <name type="scientific">Momordica charantia</name>
    <name type="common">Bitter gourd</name>
    <name type="synonym">Balsam pear</name>
    <dbReference type="NCBI Taxonomy" id="3673"/>
    <lineage>
        <taxon>Eukaryota</taxon>
        <taxon>Viridiplantae</taxon>
        <taxon>Streptophyta</taxon>
        <taxon>Embryophyta</taxon>
        <taxon>Tracheophyta</taxon>
        <taxon>Spermatophyta</taxon>
        <taxon>Magnoliopsida</taxon>
        <taxon>eudicotyledons</taxon>
        <taxon>Gunneridae</taxon>
        <taxon>Pentapetalae</taxon>
        <taxon>rosids</taxon>
        <taxon>fabids</taxon>
        <taxon>Cucurbitales</taxon>
        <taxon>Cucurbitaceae</taxon>
        <taxon>Momordiceae</taxon>
        <taxon>Momordica</taxon>
    </lineage>
</organism>
<feature type="region of interest" description="Disordered" evidence="1">
    <location>
        <begin position="32"/>
        <end position="57"/>
    </location>
</feature>
<reference evidence="3" key="1">
    <citation type="submission" date="2025-08" db="UniProtKB">
        <authorList>
            <consortium name="RefSeq"/>
        </authorList>
    </citation>
    <scope>IDENTIFICATION</scope>
    <source>
        <strain evidence="3">OHB3-1</strain>
    </source>
</reference>
<evidence type="ECO:0000313" key="3">
    <source>
        <dbReference type="RefSeq" id="XP_022139281.1"/>
    </source>
</evidence>
<dbReference type="Proteomes" id="UP000504603">
    <property type="component" value="Unplaced"/>
</dbReference>
<dbReference type="PANTHER" id="PTHR37263:SF2">
    <property type="entry name" value="EXPRESSED PROTEIN"/>
    <property type="match status" value="1"/>
</dbReference>
<evidence type="ECO:0000313" key="2">
    <source>
        <dbReference type="Proteomes" id="UP000504603"/>
    </source>
</evidence>
<dbReference type="PANTHER" id="PTHR37263">
    <property type="entry name" value="EXPRESSED PROTEIN"/>
    <property type="match status" value="1"/>
</dbReference>
<evidence type="ECO:0000256" key="1">
    <source>
        <dbReference type="SAM" id="MobiDB-lite"/>
    </source>
</evidence>
<keyword evidence="2" id="KW-1185">Reference proteome</keyword>
<protein>
    <submittedName>
        <fullName evidence="3">Uncharacterized protein LOC111010237</fullName>
    </submittedName>
</protein>
<dbReference type="GeneID" id="111010237"/>
<dbReference type="AlphaFoldDB" id="A0A6J1CC78"/>
<dbReference type="KEGG" id="mcha:111010237"/>
<dbReference type="OrthoDB" id="1727195at2759"/>
<dbReference type="RefSeq" id="XP_022139281.1">
    <property type="nucleotide sequence ID" value="XM_022283589.1"/>
</dbReference>
<sequence>MHLWPSTRIRDSFKHAYIKKLEWNLHRMKIQKQQQQQSSSKQNLLDKEQASDADGETAENTNLVSFGGRVLDFCSEALLLLSCCYCCYCCGACLSEDEEH</sequence>
<gene>
    <name evidence="3" type="primary">LOC111010237</name>
</gene>
<name>A0A6J1CC78_MOMCH</name>